<sequence length="736" mass="83588">MNLRHLSKRTVISISRLHGRVFSSYSGGDRSIITSIVSTPTLTSSPGVFSGTQYLKFDLNYGRHIHTVQQDNFSSSFSYPDSESENDASMNEFLSRFAWSMRQKVNEVYPASDKETIDGMLLIIIEKVVSEMEKGGLEQMIGVAASTPSPDFSEDLWRTVWEVSNAVLQDMVKEKKKEKMKVFLQSEEVKEMYRFAGEVGVRGDMLRELRFKWAREKMEESEFYQSLERLREEHPQIETPEENHLAKENIDRKEGVGYASDVAEDKPKTVTLPKRHGKIKYKIYGLDLSDPKWVEVADKVQESGKVIWPQEPKQISGKCKLLTERILSLQEDEDPTPLLSEWVGLLQPSRIDWINFLDRLKQQNPRLHFKGAVQSNQYSGGSVIVLLIAEIVLGEESFQTSIHDYSKLVDALARENRYEDAERILKKMDENGIVPDVLTSTIMVHMYSKSGNLDRAKEAYDSFRARGFQPDANVYHSMIMAHVNAGDPKTGDLLLKKMEASGIKPTKEIYMALLRSFAHRGEVNLAQHIATAMQFAGFQPSLESYTLLVEAYGRAGDPEQARNTFDHMMKLGHRPDDRCTASMIAAYANKVLLDKALDLLLELEKGGFEPGVSTYSVLIDWFGRMQLIDEAEQILDKIIELGEAPPVEVHISLWEMYSRAGFEKKALQALGVVESKKEQLGYGELERIINSLLTGGLIQDARRMHEYMVARGFVPSEKLKMDLASNAAFPRRRTSR</sequence>
<dbReference type="Pfam" id="PF17177">
    <property type="entry name" value="PPR_long"/>
    <property type="match status" value="1"/>
</dbReference>
<evidence type="ECO:0000313" key="5">
    <source>
        <dbReference type="Proteomes" id="UP000250235"/>
    </source>
</evidence>
<dbReference type="AlphaFoldDB" id="A0A2Z7BAB8"/>
<dbReference type="InterPro" id="IPR011990">
    <property type="entry name" value="TPR-like_helical_dom_sf"/>
</dbReference>
<feature type="domain" description="PROP1-like PPR" evidence="3">
    <location>
        <begin position="495"/>
        <end position="622"/>
    </location>
</feature>
<evidence type="ECO:0000259" key="3">
    <source>
        <dbReference type="Pfam" id="PF17177"/>
    </source>
</evidence>
<feature type="repeat" description="PPR" evidence="2">
    <location>
        <begin position="401"/>
        <end position="435"/>
    </location>
</feature>
<proteinExistence type="predicted"/>
<feature type="repeat" description="PPR" evidence="2">
    <location>
        <begin position="471"/>
        <end position="505"/>
    </location>
</feature>
<feature type="repeat" description="PPR" evidence="2">
    <location>
        <begin position="436"/>
        <end position="470"/>
    </location>
</feature>
<dbReference type="Proteomes" id="UP000250235">
    <property type="component" value="Unassembled WGS sequence"/>
</dbReference>
<protein>
    <submittedName>
        <fullName evidence="4">Protein NUCLEAR FUSION DEFECTIVE 5, mitochondrial</fullName>
    </submittedName>
</protein>
<feature type="repeat" description="PPR" evidence="2">
    <location>
        <begin position="541"/>
        <end position="575"/>
    </location>
</feature>
<dbReference type="PANTHER" id="PTHR46862">
    <property type="entry name" value="OS07G0661900 PROTEIN"/>
    <property type="match status" value="1"/>
</dbReference>
<reference evidence="4 5" key="1">
    <citation type="journal article" date="2015" name="Proc. Natl. Acad. Sci. U.S.A.">
        <title>The resurrection genome of Boea hygrometrica: A blueprint for survival of dehydration.</title>
        <authorList>
            <person name="Xiao L."/>
            <person name="Yang G."/>
            <person name="Zhang L."/>
            <person name="Yang X."/>
            <person name="Zhao S."/>
            <person name="Ji Z."/>
            <person name="Zhou Q."/>
            <person name="Hu M."/>
            <person name="Wang Y."/>
            <person name="Chen M."/>
            <person name="Xu Y."/>
            <person name="Jin H."/>
            <person name="Xiao X."/>
            <person name="Hu G."/>
            <person name="Bao F."/>
            <person name="Hu Y."/>
            <person name="Wan P."/>
            <person name="Li L."/>
            <person name="Deng X."/>
            <person name="Kuang T."/>
            <person name="Xiang C."/>
            <person name="Zhu J.K."/>
            <person name="Oliver M.J."/>
            <person name="He Y."/>
        </authorList>
    </citation>
    <scope>NUCLEOTIDE SEQUENCE [LARGE SCALE GENOMIC DNA]</scope>
    <source>
        <strain evidence="5">cv. XS01</strain>
    </source>
</reference>
<accession>A0A2Z7BAB8</accession>
<dbReference type="InterPro" id="IPR033443">
    <property type="entry name" value="PROP1-like_PPR_dom"/>
</dbReference>
<evidence type="ECO:0000256" key="1">
    <source>
        <dbReference type="ARBA" id="ARBA00022737"/>
    </source>
</evidence>
<organism evidence="4 5">
    <name type="scientific">Dorcoceras hygrometricum</name>
    <dbReference type="NCBI Taxonomy" id="472368"/>
    <lineage>
        <taxon>Eukaryota</taxon>
        <taxon>Viridiplantae</taxon>
        <taxon>Streptophyta</taxon>
        <taxon>Embryophyta</taxon>
        <taxon>Tracheophyta</taxon>
        <taxon>Spermatophyta</taxon>
        <taxon>Magnoliopsida</taxon>
        <taxon>eudicotyledons</taxon>
        <taxon>Gunneridae</taxon>
        <taxon>Pentapetalae</taxon>
        <taxon>asterids</taxon>
        <taxon>lamiids</taxon>
        <taxon>Lamiales</taxon>
        <taxon>Gesneriaceae</taxon>
        <taxon>Didymocarpoideae</taxon>
        <taxon>Trichosporeae</taxon>
        <taxon>Loxocarpinae</taxon>
        <taxon>Dorcoceras</taxon>
    </lineage>
</organism>
<feature type="repeat" description="PPR" evidence="2">
    <location>
        <begin position="611"/>
        <end position="645"/>
    </location>
</feature>
<name>A0A2Z7BAB8_9LAMI</name>
<evidence type="ECO:0000256" key="2">
    <source>
        <dbReference type="PROSITE-ProRule" id="PRU00708"/>
    </source>
</evidence>
<dbReference type="Pfam" id="PF13041">
    <property type="entry name" value="PPR_2"/>
    <property type="match status" value="1"/>
</dbReference>
<gene>
    <name evidence="4" type="ORF">F511_13661</name>
</gene>
<evidence type="ECO:0000313" key="4">
    <source>
        <dbReference type="EMBL" id="KZV28866.1"/>
    </source>
</evidence>
<dbReference type="PANTHER" id="PTHR46862:SF2">
    <property type="entry name" value="OS02G0611400 PROTEIN"/>
    <property type="match status" value="1"/>
</dbReference>
<dbReference type="NCBIfam" id="TIGR00756">
    <property type="entry name" value="PPR"/>
    <property type="match status" value="5"/>
</dbReference>
<dbReference type="PROSITE" id="PS51375">
    <property type="entry name" value="PPR"/>
    <property type="match status" value="5"/>
</dbReference>
<dbReference type="OrthoDB" id="185373at2759"/>
<keyword evidence="1" id="KW-0677">Repeat</keyword>
<dbReference type="Gene3D" id="1.25.40.10">
    <property type="entry name" value="Tetratricopeptide repeat domain"/>
    <property type="match status" value="2"/>
</dbReference>
<keyword evidence="5" id="KW-1185">Reference proteome</keyword>
<dbReference type="EMBL" id="KV010000">
    <property type="protein sequence ID" value="KZV28866.1"/>
    <property type="molecule type" value="Genomic_DNA"/>
</dbReference>
<dbReference type="InterPro" id="IPR002885">
    <property type="entry name" value="PPR_rpt"/>
</dbReference>